<dbReference type="AlphaFoldDB" id="A0A840XIN7"/>
<evidence type="ECO:0000313" key="7">
    <source>
        <dbReference type="Proteomes" id="UP000562254"/>
    </source>
</evidence>
<dbReference type="Pfam" id="PF01370">
    <property type="entry name" value="Epimerase"/>
    <property type="match status" value="1"/>
</dbReference>
<sequence length="327" mass="36156">MHIVTGGAGFIGSNLVAALCARGEEVVVVDRLRQGVKWRNLAKHPIAGIVPPEDLPAFLARRPPVRALFHMGAVSATTETDGDLVARVNIALPQMLWDWCAEAGVPFIYASSAATYGDGAQGFEDDLRPEALARLRPLNLYGWSKLAFDRRVAQMLALGRPRPPHWAGLRFFNVYGPNEHHKGRMASVVLHKFNQIMRGEAATLFASDREGVADGEQKRDFVHVRDCVAAMLWLEANPQASGLYNIGTGQARSFLDLVRALYAALGRNAEIRFVPMPEDLKGRYQYFTEARMDRLRGAGFAHPPTPLEEGVRAYVREVLLNAEDPFA</sequence>
<dbReference type="GO" id="GO:0005975">
    <property type="term" value="P:carbohydrate metabolic process"/>
    <property type="evidence" value="ECO:0007669"/>
    <property type="project" value="UniProtKB-UniRule"/>
</dbReference>
<feature type="binding site" evidence="4">
    <location>
        <position position="219"/>
    </location>
    <ligand>
        <name>substrate</name>
    </ligand>
</feature>
<dbReference type="Proteomes" id="UP000562254">
    <property type="component" value="Unassembled WGS sequence"/>
</dbReference>
<dbReference type="GO" id="GO:0008712">
    <property type="term" value="F:ADP-glyceromanno-heptose 6-epimerase activity"/>
    <property type="evidence" value="ECO:0007669"/>
    <property type="project" value="UniProtKB-UniRule"/>
</dbReference>
<feature type="binding site" evidence="4">
    <location>
        <position position="145"/>
    </location>
    <ligand>
        <name>NADP(+)</name>
        <dbReference type="ChEBI" id="CHEBI:58349"/>
    </ligand>
</feature>
<feature type="binding site" evidence="4">
    <location>
        <begin position="10"/>
        <end position="11"/>
    </location>
    <ligand>
        <name>NADP(+)</name>
        <dbReference type="ChEBI" id="CHEBI:58349"/>
    </ligand>
</feature>
<feature type="binding site" evidence="4">
    <location>
        <position position="184"/>
    </location>
    <ligand>
        <name>substrate</name>
    </ligand>
</feature>
<comment type="cofactor">
    <cofactor evidence="4">
        <name>NADP(+)</name>
        <dbReference type="ChEBI" id="CHEBI:58349"/>
    </cofactor>
    <text evidence="4">Binds 1 NADP(+) per subunit.</text>
</comment>
<comment type="caution">
    <text evidence="6">The sequence shown here is derived from an EMBL/GenBank/DDBJ whole genome shotgun (WGS) entry which is preliminary data.</text>
</comment>
<dbReference type="GO" id="GO:0097171">
    <property type="term" value="P:ADP-L-glycero-beta-D-manno-heptose biosynthetic process"/>
    <property type="evidence" value="ECO:0007669"/>
    <property type="project" value="UniProtKB-UniPathway"/>
</dbReference>
<feature type="active site" description="Proton acceptor" evidence="4">
    <location>
        <position position="182"/>
    </location>
</feature>
<feature type="domain" description="NAD-dependent epimerase/dehydratase" evidence="5">
    <location>
        <begin position="3"/>
        <end position="247"/>
    </location>
</feature>
<dbReference type="CDD" id="cd05248">
    <property type="entry name" value="ADP_GME_SDR_e"/>
    <property type="match status" value="1"/>
</dbReference>
<dbReference type="InterPro" id="IPR001509">
    <property type="entry name" value="Epimerase_deHydtase"/>
</dbReference>
<dbReference type="SUPFAM" id="SSF51735">
    <property type="entry name" value="NAD(P)-binding Rossmann-fold domains"/>
    <property type="match status" value="1"/>
</dbReference>
<feature type="binding site" evidence="4">
    <location>
        <position position="191"/>
    </location>
    <ligand>
        <name>substrate</name>
    </ligand>
</feature>
<evidence type="ECO:0000313" key="6">
    <source>
        <dbReference type="EMBL" id="MBB5688395.1"/>
    </source>
</evidence>
<dbReference type="HAMAP" id="MF_01601">
    <property type="entry name" value="Heptose_epimerase"/>
    <property type="match status" value="1"/>
</dbReference>
<dbReference type="RefSeq" id="WP_184480954.1">
    <property type="nucleotide sequence ID" value="NZ_JAAEDJ010000150.1"/>
</dbReference>
<feature type="binding site" evidence="4">
    <location>
        <position position="173"/>
    </location>
    <ligand>
        <name>substrate</name>
    </ligand>
</feature>
<comment type="pathway">
    <text evidence="4">Nucleotide-sugar biosynthesis; ADP-L-glycero-beta-D-manno-heptose biosynthesis; ADP-L-glycero-beta-D-manno-heptose from D-glycero-beta-D-manno-heptose 7-phosphate: step 4/4.</text>
</comment>
<keyword evidence="7" id="KW-1185">Reference proteome</keyword>
<proteinExistence type="inferred from homology"/>
<dbReference type="InterPro" id="IPR011912">
    <property type="entry name" value="Heptose_epim"/>
</dbReference>
<dbReference type="Gene3D" id="3.40.50.720">
    <property type="entry name" value="NAD(P)-binding Rossmann-like Domain"/>
    <property type="match status" value="1"/>
</dbReference>
<organism evidence="6 7">
    <name type="scientific">Neoroseomonas alkaliterrae</name>
    <dbReference type="NCBI Taxonomy" id="1452450"/>
    <lineage>
        <taxon>Bacteria</taxon>
        <taxon>Pseudomonadati</taxon>
        <taxon>Pseudomonadota</taxon>
        <taxon>Alphaproteobacteria</taxon>
        <taxon>Acetobacterales</taxon>
        <taxon>Acetobacteraceae</taxon>
        <taxon>Neoroseomonas</taxon>
    </lineage>
</organism>
<comment type="caution">
    <text evidence="4">Lacks conserved residue(s) required for the propagation of feature annotation.</text>
</comment>
<comment type="function">
    <text evidence="4">Catalyzes the interconversion between ADP-D-glycero-beta-D-manno-heptose and ADP-L-glycero-beta-D-manno-heptose via an epimerization at carbon 6 of the heptose.</text>
</comment>
<dbReference type="InterPro" id="IPR036291">
    <property type="entry name" value="NAD(P)-bd_dom_sf"/>
</dbReference>
<dbReference type="EMBL" id="JACIJE010000001">
    <property type="protein sequence ID" value="MBB5688395.1"/>
    <property type="molecule type" value="Genomic_DNA"/>
</dbReference>
<dbReference type="PANTHER" id="PTHR43103">
    <property type="entry name" value="NUCLEOSIDE-DIPHOSPHATE-SUGAR EPIMERASE"/>
    <property type="match status" value="1"/>
</dbReference>
<feature type="binding site" evidence="4">
    <location>
        <position position="37"/>
    </location>
    <ligand>
        <name>NADP(+)</name>
        <dbReference type="ChEBI" id="CHEBI:58349"/>
    </ligand>
</feature>
<name>A0A840XIN7_9PROT</name>
<dbReference type="Gene3D" id="3.90.25.10">
    <property type="entry name" value="UDP-galactose 4-epimerase, domain 1"/>
    <property type="match status" value="1"/>
</dbReference>
<comment type="catalytic activity">
    <reaction evidence="4">
        <text>ADP-D-glycero-beta-D-manno-heptose = ADP-L-glycero-beta-D-manno-heptose</text>
        <dbReference type="Rhea" id="RHEA:17577"/>
        <dbReference type="ChEBI" id="CHEBI:59967"/>
        <dbReference type="ChEBI" id="CHEBI:61506"/>
        <dbReference type="EC" id="5.1.3.20"/>
    </reaction>
</comment>
<accession>A0A840XIN7</accession>
<evidence type="ECO:0000256" key="2">
    <source>
        <dbReference type="ARBA" id="ARBA00023235"/>
    </source>
</evidence>
<comment type="similarity">
    <text evidence="4">Belongs to the NAD(P)-dependent epimerase/dehydratase family. HldD subfamily.</text>
</comment>
<feature type="binding site" evidence="4">
    <location>
        <begin position="30"/>
        <end position="31"/>
    </location>
    <ligand>
        <name>NADP(+)</name>
        <dbReference type="ChEBI" id="CHEBI:58349"/>
    </ligand>
</feature>
<dbReference type="GO" id="GO:0050661">
    <property type="term" value="F:NADP binding"/>
    <property type="evidence" value="ECO:0007669"/>
    <property type="project" value="InterPro"/>
</dbReference>
<feature type="binding site" evidence="4">
    <location>
        <position position="174"/>
    </location>
    <ligand>
        <name>NADP(+)</name>
        <dbReference type="ChEBI" id="CHEBI:58349"/>
    </ligand>
</feature>
<evidence type="ECO:0000256" key="1">
    <source>
        <dbReference type="ARBA" id="ARBA00022857"/>
    </source>
</evidence>
<evidence type="ECO:0000256" key="3">
    <source>
        <dbReference type="ARBA" id="ARBA00023277"/>
    </source>
</evidence>
<feature type="binding site" evidence="4">
    <location>
        <begin position="71"/>
        <end position="75"/>
    </location>
    <ligand>
        <name>NADP(+)</name>
        <dbReference type="ChEBI" id="CHEBI:58349"/>
    </ligand>
</feature>
<feature type="active site" description="Proton acceptor" evidence="4">
    <location>
        <position position="141"/>
    </location>
</feature>
<gene>
    <name evidence="4" type="primary">hldD</name>
    <name evidence="6" type="ORF">FHS88_000505</name>
</gene>
<feature type="binding site" evidence="4">
    <location>
        <position position="182"/>
    </location>
    <ligand>
        <name>NADP(+)</name>
        <dbReference type="ChEBI" id="CHEBI:58349"/>
    </ligand>
</feature>
<protein>
    <recommendedName>
        <fullName evidence="4">ADP-L-glycero-D-manno-heptose-6-epimerase</fullName>
        <ecNumber evidence="4">5.1.3.20</ecNumber>
    </recommendedName>
    <alternativeName>
        <fullName evidence="4">ADP-L-glycero-beta-D-manno-heptose-6-epimerase</fullName>
        <shortName evidence="4">ADP-glyceromanno-heptose 6-epimerase</shortName>
        <shortName evidence="4">ADP-hep 6-epimerase</shortName>
        <shortName evidence="4">AGME</shortName>
    </alternativeName>
</protein>
<reference evidence="6 7" key="1">
    <citation type="submission" date="2020-08" db="EMBL/GenBank/DDBJ databases">
        <title>Genomic Encyclopedia of Type Strains, Phase IV (KMG-IV): sequencing the most valuable type-strain genomes for metagenomic binning, comparative biology and taxonomic classification.</title>
        <authorList>
            <person name="Goeker M."/>
        </authorList>
    </citation>
    <scope>NUCLEOTIDE SEQUENCE [LARGE SCALE GENOMIC DNA]</scope>
    <source>
        <strain evidence="6 7">DSM 25895</strain>
    </source>
</reference>
<dbReference type="NCBIfam" id="TIGR02197">
    <property type="entry name" value="heptose_epim"/>
    <property type="match status" value="1"/>
</dbReference>
<comment type="subunit">
    <text evidence="4">Homopentamer.</text>
</comment>
<keyword evidence="1 4" id="KW-0521">NADP</keyword>
<dbReference type="UniPathway" id="UPA00356">
    <property type="reaction ID" value="UER00440"/>
</dbReference>
<feature type="binding site" evidence="4">
    <location>
        <position position="284"/>
    </location>
    <ligand>
        <name>substrate</name>
    </ligand>
</feature>
<feature type="binding site" evidence="4">
    <location>
        <begin position="205"/>
        <end position="208"/>
    </location>
    <ligand>
        <name>substrate</name>
    </ligand>
</feature>
<keyword evidence="2 4" id="KW-0413">Isomerase</keyword>
<evidence type="ECO:0000259" key="5">
    <source>
        <dbReference type="Pfam" id="PF01370"/>
    </source>
</evidence>
<dbReference type="PANTHER" id="PTHR43103:SF3">
    <property type="entry name" value="ADP-L-GLYCERO-D-MANNO-HEPTOSE-6-EPIMERASE"/>
    <property type="match status" value="1"/>
</dbReference>
<comment type="domain">
    <text evidence="4">Contains a large N-terminal NADP-binding domain, and a smaller C-terminal substrate-binding domain.</text>
</comment>
<evidence type="ECO:0000256" key="4">
    <source>
        <dbReference type="HAMAP-Rule" id="MF_01601"/>
    </source>
</evidence>
<dbReference type="EC" id="5.1.3.20" evidence="4"/>
<keyword evidence="3 4" id="KW-0119">Carbohydrate metabolism</keyword>